<dbReference type="PANTHER" id="PTHR36766:SF36">
    <property type="entry name" value="AAA+ ATPASE DOMAIN-CONTAINING PROTEIN"/>
    <property type="match status" value="1"/>
</dbReference>
<dbReference type="PANTHER" id="PTHR36766">
    <property type="entry name" value="PLANT BROAD-SPECTRUM MILDEW RESISTANCE PROTEIN RPW8"/>
    <property type="match status" value="1"/>
</dbReference>
<dbReference type="Pfam" id="PF18052">
    <property type="entry name" value="Rx_N"/>
    <property type="match status" value="1"/>
</dbReference>
<dbReference type="Proteomes" id="UP001210211">
    <property type="component" value="Unassembled WGS sequence"/>
</dbReference>
<dbReference type="Pfam" id="PF00931">
    <property type="entry name" value="NB-ARC"/>
    <property type="match status" value="1"/>
</dbReference>
<evidence type="ECO:0008006" key="11">
    <source>
        <dbReference type="Google" id="ProtNLM"/>
    </source>
</evidence>
<dbReference type="AlphaFoldDB" id="A0AAD5WAY1"/>
<dbReference type="GO" id="GO:0005524">
    <property type="term" value="F:ATP binding"/>
    <property type="evidence" value="ECO:0007669"/>
    <property type="project" value="UniProtKB-KW"/>
</dbReference>
<comment type="similarity">
    <text evidence="1">Belongs to the disease resistance NB-LRR family.</text>
</comment>
<dbReference type="GO" id="GO:0043531">
    <property type="term" value="F:ADP binding"/>
    <property type="evidence" value="ECO:0007669"/>
    <property type="project" value="InterPro"/>
</dbReference>
<accession>A0AAD5WAY1</accession>
<evidence type="ECO:0000256" key="2">
    <source>
        <dbReference type="ARBA" id="ARBA00022614"/>
    </source>
</evidence>
<evidence type="ECO:0000256" key="3">
    <source>
        <dbReference type="ARBA" id="ARBA00022737"/>
    </source>
</evidence>
<dbReference type="GO" id="GO:0006952">
    <property type="term" value="P:defense response"/>
    <property type="evidence" value="ECO:0007669"/>
    <property type="project" value="UniProtKB-KW"/>
</dbReference>
<reference evidence="9 10" key="1">
    <citation type="journal article" date="2022" name="Cell">
        <title>Repeat-based holocentromeres influence genome architecture and karyotype evolution.</title>
        <authorList>
            <person name="Hofstatter P.G."/>
            <person name="Thangavel G."/>
            <person name="Lux T."/>
            <person name="Neumann P."/>
            <person name="Vondrak T."/>
            <person name="Novak P."/>
            <person name="Zhang M."/>
            <person name="Costa L."/>
            <person name="Castellani M."/>
            <person name="Scott A."/>
            <person name="Toegelov H."/>
            <person name="Fuchs J."/>
            <person name="Mata-Sucre Y."/>
            <person name="Dias Y."/>
            <person name="Vanzela A.L.L."/>
            <person name="Huettel B."/>
            <person name="Almeida C.C.S."/>
            <person name="Simkova H."/>
            <person name="Souza G."/>
            <person name="Pedrosa-Harand A."/>
            <person name="Macas J."/>
            <person name="Mayer K.F.X."/>
            <person name="Houben A."/>
            <person name="Marques A."/>
        </authorList>
    </citation>
    <scope>NUCLEOTIDE SEQUENCE [LARGE SCALE GENOMIC DNA]</scope>
    <source>
        <strain evidence="9">RhyTen1mFocal</strain>
    </source>
</reference>
<dbReference type="CDD" id="cd14798">
    <property type="entry name" value="RX-CC_like"/>
    <property type="match status" value="1"/>
</dbReference>
<evidence type="ECO:0000259" key="7">
    <source>
        <dbReference type="Pfam" id="PF00931"/>
    </source>
</evidence>
<keyword evidence="3" id="KW-0677">Repeat</keyword>
<name>A0AAD5WAY1_9POAL</name>
<dbReference type="InterPro" id="IPR002182">
    <property type="entry name" value="NB-ARC"/>
</dbReference>
<comment type="caution">
    <text evidence="9">The sequence shown here is derived from an EMBL/GenBank/DDBJ whole genome shotgun (WGS) entry which is preliminary data.</text>
</comment>
<organism evidence="9 10">
    <name type="scientific">Rhynchospora tenuis</name>
    <dbReference type="NCBI Taxonomy" id="198213"/>
    <lineage>
        <taxon>Eukaryota</taxon>
        <taxon>Viridiplantae</taxon>
        <taxon>Streptophyta</taxon>
        <taxon>Embryophyta</taxon>
        <taxon>Tracheophyta</taxon>
        <taxon>Spermatophyta</taxon>
        <taxon>Magnoliopsida</taxon>
        <taxon>Liliopsida</taxon>
        <taxon>Poales</taxon>
        <taxon>Cyperaceae</taxon>
        <taxon>Cyperoideae</taxon>
        <taxon>Rhynchosporeae</taxon>
        <taxon>Rhynchospora</taxon>
    </lineage>
</organism>
<keyword evidence="6" id="KW-0067">ATP-binding</keyword>
<dbReference type="PRINTS" id="PR00364">
    <property type="entry name" value="DISEASERSIST"/>
</dbReference>
<evidence type="ECO:0000313" key="10">
    <source>
        <dbReference type="Proteomes" id="UP001210211"/>
    </source>
</evidence>
<dbReference type="InterPro" id="IPR041118">
    <property type="entry name" value="Rx_N"/>
</dbReference>
<evidence type="ECO:0000313" key="9">
    <source>
        <dbReference type="EMBL" id="KAJ3685004.1"/>
    </source>
</evidence>
<dbReference type="Gene3D" id="1.20.5.4130">
    <property type="match status" value="1"/>
</dbReference>
<keyword evidence="10" id="KW-1185">Reference proteome</keyword>
<keyword evidence="5" id="KW-0611">Plant defense</keyword>
<evidence type="ECO:0000259" key="8">
    <source>
        <dbReference type="Pfam" id="PF18052"/>
    </source>
</evidence>
<gene>
    <name evidence="9" type="ORF">LUZ61_014168</name>
</gene>
<feature type="domain" description="Disease resistance N-terminal" evidence="8">
    <location>
        <begin position="11"/>
        <end position="94"/>
    </location>
</feature>
<evidence type="ECO:0000256" key="4">
    <source>
        <dbReference type="ARBA" id="ARBA00022741"/>
    </source>
</evidence>
<dbReference type="SUPFAM" id="SSF52540">
    <property type="entry name" value="P-loop containing nucleoside triphosphate hydrolases"/>
    <property type="match status" value="1"/>
</dbReference>
<dbReference type="EMBL" id="JAMRDG010000002">
    <property type="protein sequence ID" value="KAJ3685004.1"/>
    <property type="molecule type" value="Genomic_DNA"/>
</dbReference>
<proteinExistence type="inferred from homology"/>
<dbReference type="InterPro" id="IPR027417">
    <property type="entry name" value="P-loop_NTPase"/>
</dbReference>
<keyword evidence="4" id="KW-0547">Nucleotide-binding</keyword>
<feature type="domain" description="NB-ARC" evidence="7">
    <location>
        <begin position="196"/>
        <end position="354"/>
    </location>
</feature>
<evidence type="ECO:0000256" key="1">
    <source>
        <dbReference type="ARBA" id="ARBA00008894"/>
    </source>
</evidence>
<dbReference type="Gene3D" id="3.40.50.300">
    <property type="entry name" value="P-loop containing nucleotide triphosphate hydrolases"/>
    <property type="match status" value="1"/>
</dbReference>
<sequence>MAMMLDAFLGNFSNLLMNMVSDEVDMLLGIPGEIEKLHKTVLDIQCVLFDAERKQTDSKAIERWLMELKDVMYDADDLMDLCQIKAEDRRTRYNHPSCLKFSCDFNLLSCFRNPVFAHKVGKMVKELNSRLDQIAKQKSGLDLQHVVGLSNVHCGRSDISRITDSIIVPDDIVGDKIKEDTKLLVEWLTTEENSVKENVSAVAIVGMPGIGKTTLAKRVFNDLRIQEEFRDLKIWVCVSNDLKDVELLKSIIRQAGGDHGAADRREELAPMLQELVRGKKFFLVLDDVWPKSQNVWDQLLRAAMISGARGSRLLVTTRVVNVALFMKATKSHQVKKLSDEDGWSLLIKQVGINQSEKKNPKRYWG</sequence>
<evidence type="ECO:0000256" key="6">
    <source>
        <dbReference type="ARBA" id="ARBA00022840"/>
    </source>
</evidence>
<dbReference type="InterPro" id="IPR038005">
    <property type="entry name" value="RX-like_CC"/>
</dbReference>
<keyword evidence="2" id="KW-0433">Leucine-rich repeat</keyword>
<protein>
    <recommendedName>
        <fullName evidence="11">Disease resistance protein RGA3</fullName>
    </recommendedName>
</protein>
<evidence type="ECO:0000256" key="5">
    <source>
        <dbReference type="ARBA" id="ARBA00022821"/>
    </source>
</evidence>